<keyword evidence="4" id="KW-1185">Reference proteome</keyword>
<dbReference type="Proteomes" id="UP000887577">
    <property type="component" value="Unplaced"/>
</dbReference>
<dbReference type="Gene3D" id="1.20.90.10">
    <property type="entry name" value="Phospholipase A2 domain"/>
    <property type="match status" value="1"/>
</dbReference>
<reference evidence="5" key="1">
    <citation type="submission" date="2022-11" db="UniProtKB">
        <authorList>
            <consortium name="WormBaseParasite"/>
        </authorList>
    </citation>
    <scope>IDENTIFICATION</scope>
</reference>
<keyword evidence="3" id="KW-0732">Signal</keyword>
<dbReference type="GO" id="GO:0005576">
    <property type="term" value="C:extracellular region"/>
    <property type="evidence" value="ECO:0007669"/>
    <property type="project" value="UniProtKB-SubCell"/>
</dbReference>
<dbReference type="PROSITE" id="PS00118">
    <property type="entry name" value="PA2_HIS"/>
    <property type="match status" value="1"/>
</dbReference>
<evidence type="ECO:0000313" key="4">
    <source>
        <dbReference type="Proteomes" id="UP000887577"/>
    </source>
</evidence>
<sequence length="123" mass="13808">MIPKTTIIFLIIFFQIFPSTSGFLKDYYCGTGLFSKVASFLSTAVCDRDTLNLCCEAHDMCYGSGNGTRAECDAVFCECSGEAEKNKFCQWWIGVSHCRMVKALGERPYARSHRLLLIPDEPI</sequence>
<dbReference type="AlphaFoldDB" id="A0A914Y7N9"/>
<feature type="signal peptide" evidence="3">
    <location>
        <begin position="1"/>
        <end position="22"/>
    </location>
</feature>
<evidence type="ECO:0000313" key="5">
    <source>
        <dbReference type="WBParaSite" id="PSU_v2.g16217.t1"/>
    </source>
</evidence>
<dbReference type="InterPro" id="IPR053322">
    <property type="entry name" value="PLA2-like"/>
</dbReference>
<proteinExistence type="predicted"/>
<evidence type="ECO:0000256" key="2">
    <source>
        <dbReference type="ARBA" id="ARBA00022525"/>
    </source>
</evidence>
<dbReference type="InterPro" id="IPR036444">
    <property type="entry name" value="PLipase_A2_dom_sf"/>
</dbReference>
<dbReference type="WBParaSite" id="PSU_v2.g16217.t1">
    <property type="protein sequence ID" value="PSU_v2.g16217.t1"/>
    <property type="gene ID" value="PSU_v2.g16217"/>
</dbReference>
<dbReference type="GO" id="GO:0004623">
    <property type="term" value="F:phospholipase A2 activity"/>
    <property type="evidence" value="ECO:0007669"/>
    <property type="project" value="InterPro"/>
</dbReference>
<dbReference type="PANTHER" id="PTHR34228:SF5">
    <property type="entry name" value="PHOSPHOLIPASE A(2)-RELATED"/>
    <property type="match status" value="1"/>
</dbReference>
<dbReference type="SUPFAM" id="SSF48619">
    <property type="entry name" value="Phospholipase A2, PLA2"/>
    <property type="match status" value="1"/>
</dbReference>
<name>A0A914Y7N9_9BILA</name>
<dbReference type="PANTHER" id="PTHR34228">
    <property type="entry name" value="PROTEIN CBG09474-RELATED"/>
    <property type="match status" value="1"/>
</dbReference>
<dbReference type="InterPro" id="IPR033113">
    <property type="entry name" value="PLA2_histidine"/>
</dbReference>
<accession>A0A914Y7N9</accession>
<dbReference type="GO" id="GO:0050482">
    <property type="term" value="P:arachidonate secretion"/>
    <property type="evidence" value="ECO:0007669"/>
    <property type="project" value="InterPro"/>
</dbReference>
<evidence type="ECO:0000256" key="1">
    <source>
        <dbReference type="ARBA" id="ARBA00004613"/>
    </source>
</evidence>
<keyword evidence="2" id="KW-0964">Secreted</keyword>
<organism evidence="4 5">
    <name type="scientific">Panagrolaimus superbus</name>
    <dbReference type="NCBI Taxonomy" id="310955"/>
    <lineage>
        <taxon>Eukaryota</taxon>
        <taxon>Metazoa</taxon>
        <taxon>Ecdysozoa</taxon>
        <taxon>Nematoda</taxon>
        <taxon>Chromadorea</taxon>
        <taxon>Rhabditida</taxon>
        <taxon>Tylenchina</taxon>
        <taxon>Panagrolaimomorpha</taxon>
        <taxon>Panagrolaimoidea</taxon>
        <taxon>Panagrolaimidae</taxon>
        <taxon>Panagrolaimus</taxon>
    </lineage>
</organism>
<comment type="subcellular location">
    <subcellularLocation>
        <location evidence="1">Secreted</location>
    </subcellularLocation>
</comment>
<evidence type="ECO:0000256" key="3">
    <source>
        <dbReference type="SAM" id="SignalP"/>
    </source>
</evidence>
<dbReference type="GO" id="GO:0006644">
    <property type="term" value="P:phospholipid metabolic process"/>
    <property type="evidence" value="ECO:0007669"/>
    <property type="project" value="InterPro"/>
</dbReference>
<protein>
    <submittedName>
        <fullName evidence="5">Phospholipase A(2)</fullName>
    </submittedName>
</protein>
<feature type="chain" id="PRO_5037318535" evidence="3">
    <location>
        <begin position="23"/>
        <end position="123"/>
    </location>
</feature>